<dbReference type="AlphaFoldDB" id="A0A1H9WYX1"/>
<dbReference type="Gene3D" id="3.40.50.300">
    <property type="entry name" value="P-loop containing nucleotide triphosphate hydrolases"/>
    <property type="match status" value="1"/>
</dbReference>
<dbReference type="PANTHER" id="PTHR30050:SF4">
    <property type="entry name" value="ATP-BINDING PROTEIN RV3427C IN INSERTION SEQUENCE-RELATED"/>
    <property type="match status" value="1"/>
</dbReference>
<keyword evidence="2" id="KW-0547">Nucleotide-binding</keyword>
<dbReference type="SUPFAM" id="SSF52540">
    <property type="entry name" value="P-loop containing nucleoside triphosphate hydrolases"/>
    <property type="match status" value="1"/>
</dbReference>
<dbReference type="STRING" id="1464123.SAMN05444126_1601"/>
<name>A0A1H9WYX1_9BACI</name>
<sequence>MHEEIQAYAKRLKLSWVREHYQEIQADTQEEFLLRLFEKEIEQREERKINLLLTAATLPKASGKPFDWKDVRMGAGLDQETLYHGRFIDCQENVIFYGSVGAGKTYLATLIGLNVIQSQKKHVKFYTVASLVNELLDANDKGTLSKMFKKIEKLDLLILDELGYIPLHKQGAELLFQVISLCYERRSIIITTNLQFGEWNHVFGDPILTEAVVDRLIHHSHLVLFDGESHRLKESMAFQPT</sequence>
<feature type="domain" description="AAA+ ATPase" evidence="4">
    <location>
        <begin position="90"/>
        <end position="224"/>
    </location>
</feature>
<dbReference type="Pfam" id="PF01695">
    <property type="entry name" value="IstB_IS21"/>
    <property type="match status" value="1"/>
</dbReference>
<proteinExistence type="inferred from homology"/>
<comment type="similarity">
    <text evidence="1">Belongs to the IS21/IS1162 putative ATP-binding protein family.</text>
</comment>
<keyword evidence="6" id="KW-1185">Reference proteome</keyword>
<dbReference type="RefSeq" id="WP_093075462.1">
    <property type="nucleotide sequence ID" value="NZ_FOGV01000060.1"/>
</dbReference>
<dbReference type="InterPro" id="IPR047661">
    <property type="entry name" value="IstB"/>
</dbReference>
<evidence type="ECO:0000259" key="4">
    <source>
        <dbReference type="SMART" id="SM00382"/>
    </source>
</evidence>
<evidence type="ECO:0000313" key="6">
    <source>
        <dbReference type="Proteomes" id="UP000199318"/>
    </source>
</evidence>
<evidence type="ECO:0000256" key="1">
    <source>
        <dbReference type="ARBA" id="ARBA00008059"/>
    </source>
</evidence>
<dbReference type="InterPro" id="IPR002611">
    <property type="entry name" value="IstB_ATP-bd"/>
</dbReference>
<dbReference type="InterPro" id="IPR027417">
    <property type="entry name" value="P-loop_NTPase"/>
</dbReference>
<dbReference type="GO" id="GO:0005524">
    <property type="term" value="F:ATP binding"/>
    <property type="evidence" value="ECO:0007669"/>
    <property type="project" value="UniProtKB-KW"/>
</dbReference>
<dbReference type="SMART" id="SM00382">
    <property type="entry name" value="AAA"/>
    <property type="match status" value="1"/>
</dbReference>
<dbReference type="NCBIfam" id="NF038214">
    <property type="entry name" value="IS21_help_AAA"/>
    <property type="match status" value="1"/>
</dbReference>
<evidence type="ECO:0000256" key="2">
    <source>
        <dbReference type="ARBA" id="ARBA00022741"/>
    </source>
</evidence>
<organism evidence="5 6">
    <name type="scientific">Salisediminibacterium halotolerans</name>
    <dbReference type="NCBI Taxonomy" id="517425"/>
    <lineage>
        <taxon>Bacteria</taxon>
        <taxon>Bacillati</taxon>
        <taxon>Bacillota</taxon>
        <taxon>Bacilli</taxon>
        <taxon>Bacillales</taxon>
        <taxon>Bacillaceae</taxon>
        <taxon>Salisediminibacterium</taxon>
    </lineage>
</organism>
<accession>A0A1H9WYX1</accession>
<dbReference type="CDD" id="cd00009">
    <property type="entry name" value="AAA"/>
    <property type="match status" value="1"/>
</dbReference>
<dbReference type="InterPro" id="IPR028350">
    <property type="entry name" value="DNAC/IstB-like"/>
</dbReference>
<dbReference type="PANTHER" id="PTHR30050">
    <property type="entry name" value="CHROMOSOMAL REPLICATION INITIATOR PROTEIN DNAA"/>
    <property type="match status" value="1"/>
</dbReference>
<keyword evidence="3" id="KW-0067">ATP-binding</keyword>
<dbReference type="PIRSF" id="PIRSF003073">
    <property type="entry name" value="DNAC_TnpB_IstB"/>
    <property type="match status" value="1"/>
</dbReference>
<evidence type="ECO:0000313" key="5">
    <source>
        <dbReference type="EMBL" id="SES38857.1"/>
    </source>
</evidence>
<dbReference type="OrthoDB" id="2052561at2"/>
<reference evidence="6" key="1">
    <citation type="submission" date="2016-10" db="EMBL/GenBank/DDBJ databases">
        <authorList>
            <person name="de Groot N.N."/>
        </authorList>
    </citation>
    <scope>NUCLEOTIDE SEQUENCE [LARGE SCALE GENOMIC DNA]</scope>
    <source>
        <strain evidence="6">10nlg</strain>
    </source>
</reference>
<evidence type="ECO:0000256" key="3">
    <source>
        <dbReference type="ARBA" id="ARBA00022840"/>
    </source>
</evidence>
<dbReference type="InterPro" id="IPR003593">
    <property type="entry name" value="AAA+_ATPase"/>
</dbReference>
<dbReference type="GO" id="GO:0006260">
    <property type="term" value="P:DNA replication"/>
    <property type="evidence" value="ECO:0007669"/>
    <property type="project" value="TreeGrafter"/>
</dbReference>
<gene>
    <name evidence="5" type="ORF">SAMN05444126_1601</name>
</gene>
<comment type="caution">
    <text evidence="5">The sequence shown here is derived from an EMBL/GenBank/DDBJ whole genome shotgun (WGS) entry which is preliminary data.</text>
</comment>
<dbReference type="EMBL" id="FOGV01000060">
    <property type="protein sequence ID" value="SES38857.1"/>
    <property type="molecule type" value="Genomic_DNA"/>
</dbReference>
<protein>
    <submittedName>
        <fullName evidence="5">DNA replication protein DnaC</fullName>
    </submittedName>
</protein>
<dbReference type="Proteomes" id="UP000199318">
    <property type="component" value="Unassembled WGS sequence"/>
</dbReference>